<reference evidence="1 2" key="1">
    <citation type="journal article" date="2014" name="Int. J. Syst. Evol. Microbiol.">
        <title>Complete genome sequence of Corynebacterium casei LMG S-19264T (=DSM 44701T), isolated from a smear-ripened cheese.</title>
        <authorList>
            <consortium name="US DOE Joint Genome Institute (JGI-PGF)"/>
            <person name="Walter F."/>
            <person name="Albersmeier A."/>
            <person name="Kalinowski J."/>
            <person name="Ruckert C."/>
        </authorList>
    </citation>
    <scope>NUCLEOTIDE SEQUENCE [LARGE SCALE GENOMIC DNA]</scope>
    <source>
        <strain evidence="1 2">CGMCC 1.15286</strain>
    </source>
</reference>
<evidence type="ECO:0000313" key="2">
    <source>
        <dbReference type="Proteomes" id="UP000600247"/>
    </source>
</evidence>
<organism evidence="1 2">
    <name type="scientific">Paenibacillus radicis</name>
    <name type="common">ex Gao et al. 2016</name>
    <dbReference type="NCBI Taxonomy" id="1737354"/>
    <lineage>
        <taxon>Bacteria</taxon>
        <taxon>Bacillati</taxon>
        <taxon>Bacillota</taxon>
        <taxon>Bacilli</taxon>
        <taxon>Bacillales</taxon>
        <taxon>Paenibacillaceae</taxon>
        <taxon>Paenibacillus</taxon>
    </lineage>
</organism>
<dbReference type="AlphaFoldDB" id="A0A917HAG4"/>
<dbReference type="Proteomes" id="UP000600247">
    <property type="component" value="Unassembled WGS sequence"/>
</dbReference>
<dbReference type="RefSeq" id="WP_188889932.1">
    <property type="nucleotide sequence ID" value="NZ_BMHY01000005.1"/>
</dbReference>
<gene>
    <name evidence="1" type="ORF">GCM10010918_29150</name>
</gene>
<evidence type="ECO:0000313" key="1">
    <source>
        <dbReference type="EMBL" id="GGG71701.1"/>
    </source>
</evidence>
<dbReference type="EMBL" id="BMHY01000005">
    <property type="protein sequence ID" value="GGG71701.1"/>
    <property type="molecule type" value="Genomic_DNA"/>
</dbReference>
<protein>
    <submittedName>
        <fullName evidence="1">Uncharacterized protein</fullName>
    </submittedName>
</protein>
<keyword evidence="2" id="KW-1185">Reference proteome</keyword>
<proteinExistence type="predicted"/>
<name>A0A917HAG4_9BACL</name>
<sequence>MIDTVLPSARTQRDALAAKLSNIAVDCQGSPGYPSRQRGIRVISSTKQGCFEFDFKTALV</sequence>
<accession>A0A917HAG4</accession>
<comment type="caution">
    <text evidence="1">The sequence shown here is derived from an EMBL/GenBank/DDBJ whole genome shotgun (WGS) entry which is preliminary data.</text>
</comment>